<proteinExistence type="inferred from homology"/>
<evidence type="ECO:0000256" key="11">
    <source>
        <dbReference type="ARBA" id="ARBA00054086"/>
    </source>
</evidence>
<feature type="compositionally biased region" description="Low complexity" evidence="14">
    <location>
        <begin position="164"/>
        <end position="186"/>
    </location>
</feature>
<evidence type="ECO:0000256" key="14">
    <source>
        <dbReference type="SAM" id="MobiDB-lite"/>
    </source>
</evidence>
<reference evidence="16" key="2">
    <citation type="submission" date="2023-06" db="EMBL/GenBank/DDBJ databases">
        <authorList>
            <consortium name="Lawrence Berkeley National Laboratory"/>
            <person name="Mondo S.J."/>
            <person name="Hensen N."/>
            <person name="Bonometti L."/>
            <person name="Westerberg I."/>
            <person name="Brannstrom I.O."/>
            <person name="Guillou S."/>
            <person name="Cros-Aarteil S."/>
            <person name="Calhoun S."/>
            <person name="Haridas S."/>
            <person name="Kuo A."/>
            <person name="Pangilinan J."/>
            <person name="Riley R."/>
            <person name="Labutti K."/>
            <person name="Andreopoulos B."/>
            <person name="Lipzen A."/>
            <person name="Chen C."/>
            <person name="Yanf M."/>
            <person name="Daum C."/>
            <person name="Ng V."/>
            <person name="Clum A."/>
            <person name="Steindorff A."/>
            <person name="Ohm R."/>
            <person name="Martin F."/>
            <person name="Silar P."/>
            <person name="Natvig D."/>
            <person name="Lalanne C."/>
            <person name="Gautier V."/>
            <person name="Ament-Velasquez S.L."/>
            <person name="Kruys A."/>
            <person name="Hutchinson M.I."/>
            <person name="Powell A.J."/>
            <person name="Barry K."/>
            <person name="Miller A.N."/>
            <person name="Grigoriev I.V."/>
            <person name="Debuchy R."/>
            <person name="Gladieux P."/>
            <person name="Thoren M.H."/>
            <person name="Johannesson H."/>
        </authorList>
    </citation>
    <scope>NUCLEOTIDE SEQUENCE</scope>
    <source>
        <strain evidence="16">PSN324</strain>
    </source>
</reference>
<evidence type="ECO:0000313" key="16">
    <source>
        <dbReference type="EMBL" id="KAK4465620.1"/>
    </source>
</evidence>
<dbReference type="AlphaFoldDB" id="A0AAV9I0B5"/>
<dbReference type="InterPro" id="IPR019821">
    <property type="entry name" value="Kinesin_motor_CS"/>
</dbReference>
<keyword evidence="8 13" id="KW-0505">Motor protein</keyword>
<evidence type="ECO:0000256" key="12">
    <source>
        <dbReference type="ARBA" id="ARBA00074598"/>
    </source>
</evidence>
<feature type="compositionally biased region" description="Basic and acidic residues" evidence="14">
    <location>
        <begin position="842"/>
        <end position="858"/>
    </location>
</feature>
<comment type="similarity">
    <text evidence="13">Belongs to the TRAFAC class myosin-kinesin ATPase superfamily. Kinesin family.</text>
</comment>
<dbReference type="PROSITE" id="PS00411">
    <property type="entry name" value="KINESIN_MOTOR_1"/>
    <property type="match status" value="1"/>
</dbReference>
<feature type="region of interest" description="Disordered" evidence="14">
    <location>
        <begin position="839"/>
        <end position="884"/>
    </location>
</feature>
<evidence type="ECO:0000259" key="15">
    <source>
        <dbReference type="PROSITE" id="PS50067"/>
    </source>
</evidence>
<gene>
    <name evidence="16" type="ORF">QBC42DRAFT_8388</name>
</gene>
<dbReference type="GO" id="GO:0005856">
    <property type="term" value="C:cytoskeleton"/>
    <property type="evidence" value="ECO:0007669"/>
    <property type="project" value="UniProtKB-SubCell"/>
</dbReference>
<feature type="domain" description="Kinesin motor" evidence="15">
    <location>
        <begin position="212"/>
        <end position="567"/>
    </location>
</feature>
<dbReference type="Pfam" id="PF00225">
    <property type="entry name" value="Kinesin"/>
    <property type="match status" value="1"/>
</dbReference>
<evidence type="ECO:0000256" key="9">
    <source>
        <dbReference type="ARBA" id="ARBA00023212"/>
    </source>
</evidence>
<sequence>MSIPRPSRPSNGPPTMALPALPVCKTRKSSGGFTAASPRSSPATPKSAGLRAPTSNNFSPATPAPAGSLHQPRSVSGISSAGRTLRKTVSISAFPHPPRADGRISSLPPSPLSAGAASSRRSIKSPTTPTYQTSHSTPSLLNGTGDGKSVSRLGGTRNSDGLISVASPPQSRSSSAQDSYSTSATQYEDADMSKSDVSASNKRSSKMDGKGNVVVSVRVRPDAAGNDNVDGEWVVEGRKALVSYRGREGGDYIYDNVFTTHDDNAKVYDHIAKRLVRRVMEGYHGTVFAYGMTGTGKTFSMQGTASSPGVIPLAITDIFSYIRETPSREFLLRVSYLEIYNEKIHDLLSMSTATGPGANQQVEEIKLREDSKRGVYASPLKEEIVQSPTQLLRVIARGDQARRTASTQFNARSSRSHAVVQIVVESRERVPGGASGEGRRQALPPGGVRVSTLSLIDLAGSEKAAESKERRQEGSHINKSLLTLGTVIARLSENKNKDGKNSDKDAQHLPYRDSKLTRLLQGALSGNSLVSILCTISIGAPSGGSSATTHTNETINTLKFASRAKNSIVSHAKRAEEALGAGGDGGARVLLERYRMEIAELRKELEAQAKANSKKEVEEEQARDAEEERAREKEAELRHEEQMLEMQLARTALKERIDHLNRLILSSKSIGVNASGSYSSLGIHHRYSQGSVRSSMTVSNAGKIGLERTGSMTSSVSTIGRKSSSHRSSAGPNDIALPPVEDSDSMGEYGDGTATLAAQNRALQADLLDKNRYIQTLEKRLLQARRASTSRTTAGLSSKGIMVGEDHSVAALLKEKDNEIAELRARLDDKDRMLTALRSAARSRDHAERERADSRSEVRMSQILDSNPGPAPIGSPPPPSTPSLVRQVSQLRNRTKGVDEMSKMLDEMIQDRVENGMIIRGNRGSVRVAPDREGPKGPPPAQAPKEPPIQLQLLAKQRAAAAMANSMASSMASSMSGVAMTGSVSSSEQQPTASPATKPASLEL</sequence>
<keyword evidence="9" id="KW-0206">Cytoskeleton</keyword>
<dbReference type="PRINTS" id="PR00380">
    <property type="entry name" value="KINESINHEAVY"/>
</dbReference>
<evidence type="ECO:0000256" key="6">
    <source>
        <dbReference type="ARBA" id="ARBA00022840"/>
    </source>
</evidence>
<dbReference type="GO" id="GO:0007018">
    <property type="term" value="P:microtubule-based movement"/>
    <property type="evidence" value="ECO:0007669"/>
    <property type="project" value="InterPro"/>
</dbReference>
<reference evidence="16" key="1">
    <citation type="journal article" date="2023" name="Mol. Phylogenet. Evol.">
        <title>Genome-scale phylogeny and comparative genomics of the fungal order Sordariales.</title>
        <authorList>
            <person name="Hensen N."/>
            <person name="Bonometti L."/>
            <person name="Westerberg I."/>
            <person name="Brannstrom I.O."/>
            <person name="Guillou S."/>
            <person name="Cros-Aarteil S."/>
            <person name="Calhoun S."/>
            <person name="Haridas S."/>
            <person name="Kuo A."/>
            <person name="Mondo S."/>
            <person name="Pangilinan J."/>
            <person name="Riley R."/>
            <person name="LaButti K."/>
            <person name="Andreopoulos B."/>
            <person name="Lipzen A."/>
            <person name="Chen C."/>
            <person name="Yan M."/>
            <person name="Daum C."/>
            <person name="Ng V."/>
            <person name="Clum A."/>
            <person name="Steindorff A."/>
            <person name="Ohm R.A."/>
            <person name="Martin F."/>
            <person name="Silar P."/>
            <person name="Natvig D.O."/>
            <person name="Lalanne C."/>
            <person name="Gautier V."/>
            <person name="Ament-Velasquez S.L."/>
            <person name="Kruys A."/>
            <person name="Hutchinson M.I."/>
            <person name="Powell A.J."/>
            <person name="Barry K."/>
            <person name="Miller A.N."/>
            <person name="Grigoriev I.V."/>
            <person name="Debuchy R."/>
            <person name="Gladieux P."/>
            <person name="Hiltunen Thoren M."/>
            <person name="Johannesson H."/>
        </authorList>
    </citation>
    <scope>NUCLEOTIDE SEQUENCE</scope>
    <source>
        <strain evidence="16">PSN324</strain>
    </source>
</reference>
<feature type="compositionally biased region" description="Low complexity" evidence="14">
    <location>
        <begin position="103"/>
        <end position="120"/>
    </location>
</feature>
<dbReference type="FunFam" id="3.40.850.10:FF:000073">
    <property type="entry name" value="Kinesin-like protein"/>
    <property type="match status" value="1"/>
</dbReference>
<evidence type="ECO:0000256" key="3">
    <source>
        <dbReference type="ARBA" id="ARBA00022618"/>
    </source>
</evidence>
<feature type="compositionally biased region" description="Low complexity" evidence="14">
    <location>
        <begin position="962"/>
        <end position="987"/>
    </location>
</feature>
<feature type="binding site" evidence="13">
    <location>
        <begin position="291"/>
        <end position="298"/>
    </location>
    <ligand>
        <name>ATP</name>
        <dbReference type="ChEBI" id="CHEBI:30616"/>
    </ligand>
</feature>
<feature type="region of interest" description="Disordered" evidence="14">
    <location>
        <begin position="1"/>
        <end position="210"/>
    </location>
</feature>
<feature type="region of interest" description="Disordered" evidence="14">
    <location>
        <begin position="710"/>
        <end position="746"/>
    </location>
</feature>
<dbReference type="SUPFAM" id="SSF52540">
    <property type="entry name" value="P-loop containing nucleoside triphosphate hydrolases"/>
    <property type="match status" value="1"/>
</dbReference>
<dbReference type="EMBL" id="MU864938">
    <property type="protein sequence ID" value="KAK4465620.1"/>
    <property type="molecule type" value="Genomic_DNA"/>
</dbReference>
<feature type="compositionally biased region" description="Pro residues" evidence="14">
    <location>
        <begin position="869"/>
        <end position="881"/>
    </location>
</feature>
<evidence type="ECO:0000256" key="2">
    <source>
        <dbReference type="ARBA" id="ARBA00022490"/>
    </source>
</evidence>
<dbReference type="InterPro" id="IPR001752">
    <property type="entry name" value="Kinesin_motor_dom"/>
</dbReference>
<keyword evidence="4 13" id="KW-0547">Nucleotide-binding</keyword>
<comment type="caution">
    <text evidence="16">The sequence shown here is derived from an EMBL/GenBank/DDBJ whole genome shotgun (WGS) entry which is preliminary data.</text>
</comment>
<dbReference type="PANTHER" id="PTHR47968:SF75">
    <property type="entry name" value="CENTROMERE-ASSOCIATED PROTEIN E"/>
    <property type="match status" value="1"/>
</dbReference>
<keyword evidence="5" id="KW-0498">Mitosis</keyword>
<evidence type="ECO:0000256" key="10">
    <source>
        <dbReference type="ARBA" id="ARBA00023306"/>
    </source>
</evidence>
<protein>
    <recommendedName>
        <fullName evidence="12">Kinesin-like protein KIP2</fullName>
    </recommendedName>
</protein>
<keyword evidence="17" id="KW-1185">Reference proteome</keyword>
<organism evidence="16 17">
    <name type="scientific">Cladorrhinum samala</name>
    <dbReference type="NCBI Taxonomy" id="585594"/>
    <lineage>
        <taxon>Eukaryota</taxon>
        <taxon>Fungi</taxon>
        <taxon>Dikarya</taxon>
        <taxon>Ascomycota</taxon>
        <taxon>Pezizomycotina</taxon>
        <taxon>Sordariomycetes</taxon>
        <taxon>Sordariomycetidae</taxon>
        <taxon>Sordariales</taxon>
        <taxon>Podosporaceae</taxon>
        <taxon>Cladorrhinum</taxon>
    </lineage>
</organism>
<keyword evidence="7" id="KW-0175">Coiled coil</keyword>
<feature type="region of interest" description="Disordered" evidence="14">
    <location>
        <begin position="962"/>
        <end position="1004"/>
    </location>
</feature>
<keyword evidence="2" id="KW-0963">Cytoplasm</keyword>
<accession>A0AAV9I0B5</accession>
<feature type="compositionally biased region" description="Polar residues" evidence="14">
    <location>
        <begin position="710"/>
        <end position="731"/>
    </location>
</feature>
<name>A0AAV9I0B5_9PEZI</name>
<feature type="compositionally biased region" description="Pro residues" evidence="14">
    <location>
        <begin position="936"/>
        <end position="947"/>
    </location>
</feature>
<dbReference type="GO" id="GO:0051301">
    <property type="term" value="P:cell division"/>
    <property type="evidence" value="ECO:0007669"/>
    <property type="project" value="UniProtKB-KW"/>
</dbReference>
<feature type="region of interest" description="Disordered" evidence="14">
    <location>
        <begin position="922"/>
        <end position="948"/>
    </location>
</feature>
<feature type="compositionally biased region" description="Polar residues" evidence="14">
    <location>
        <begin position="29"/>
        <end position="44"/>
    </location>
</feature>
<keyword evidence="6 13" id="KW-0067">ATP-binding</keyword>
<dbReference type="GO" id="GO:0003777">
    <property type="term" value="F:microtubule motor activity"/>
    <property type="evidence" value="ECO:0007669"/>
    <property type="project" value="InterPro"/>
</dbReference>
<dbReference type="PANTHER" id="PTHR47968">
    <property type="entry name" value="CENTROMERE PROTEIN E"/>
    <property type="match status" value="1"/>
</dbReference>
<feature type="compositionally biased region" description="Polar residues" evidence="14">
    <location>
        <begin position="71"/>
        <end position="91"/>
    </location>
</feature>
<evidence type="ECO:0000256" key="1">
    <source>
        <dbReference type="ARBA" id="ARBA00004245"/>
    </source>
</evidence>
<dbReference type="InterPro" id="IPR027417">
    <property type="entry name" value="P-loop_NTPase"/>
</dbReference>
<feature type="region of interest" description="Disordered" evidence="14">
    <location>
        <begin position="607"/>
        <end position="637"/>
    </location>
</feature>
<evidence type="ECO:0000256" key="5">
    <source>
        <dbReference type="ARBA" id="ARBA00022776"/>
    </source>
</evidence>
<dbReference type="GO" id="GO:0005524">
    <property type="term" value="F:ATP binding"/>
    <property type="evidence" value="ECO:0007669"/>
    <property type="project" value="UniProtKB-UniRule"/>
</dbReference>
<comment type="function">
    <text evidence="11">Required for assembly of the mitotic spindle.</text>
</comment>
<dbReference type="SMART" id="SM00129">
    <property type="entry name" value="KISc"/>
    <property type="match status" value="1"/>
</dbReference>
<evidence type="ECO:0000313" key="17">
    <source>
        <dbReference type="Proteomes" id="UP001321749"/>
    </source>
</evidence>
<dbReference type="InterPro" id="IPR027640">
    <property type="entry name" value="Kinesin-like_fam"/>
</dbReference>
<keyword evidence="10" id="KW-0131">Cell cycle</keyword>
<dbReference type="Proteomes" id="UP001321749">
    <property type="component" value="Unassembled WGS sequence"/>
</dbReference>
<evidence type="ECO:0000256" key="4">
    <source>
        <dbReference type="ARBA" id="ARBA00022741"/>
    </source>
</evidence>
<comment type="subcellular location">
    <subcellularLocation>
        <location evidence="1">Cytoplasm</location>
        <location evidence="1">Cytoskeleton</location>
    </subcellularLocation>
</comment>
<evidence type="ECO:0000256" key="7">
    <source>
        <dbReference type="ARBA" id="ARBA00023054"/>
    </source>
</evidence>
<feature type="compositionally biased region" description="Polar residues" evidence="14">
    <location>
        <begin position="124"/>
        <end position="142"/>
    </location>
</feature>
<evidence type="ECO:0000256" key="13">
    <source>
        <dbReference type="PROSITE-ProRule" id="PRU00283"/>
    </source>
</evidence>
<dbReference type="Gene3D" id="3.40.850.10">
    <property type="entry name" value="Kinesin motor domain"/>
    <property type="match status" value="1"/>
</dbReference>
<dbReference type="PROSITE" id="PS50067">
    <property type="entry name" value="KINESIN_MOTOR_2"/>
    <property type="match status" value="1"/>
</dbReference>
<dbReference type="InterPro" id="IPR036961">
    <property type="entry name" value="Kinesin_motor_dom_sf"/>
</dbReference>
<dbReference type="GO" id="GO:0008017">
    <property type="term" value="F:microtubule binding"/>
    <property type="evidence" value="ECO:0007669"/>
    <property type="project" value="InterPro"/>
</dbReference>
<keyword evidence="3" id="KW-0132">Cell division</keyword>
<evidence type="ECO:0000256" key="8">
    <source>
        <dbReference type="ARBA" id="ARBA00023175"/>
    </source>
</evidence>